<reference evidence="1" key="1">
    <citation type="submission" date="2020-02" db="EMBL/GenBank/DDBJ databases">
        <title>Genome sequencing of the panga catfish, Pangasius djambal.</title>
        <authorList>
            <person name="Wen M."/>
            <person name="Zahm M."/>
            <person name="Roques C."/>
            <person name="Cabau C."/>
            <person name="Klopp C."/>
            <person name="Donnadieu C."/>
            <person name="Jouanno E."/>
            <person name="Avarre J.-C."/>
            <person name="Campet M."/>
            <person name="Ha T."/>
            <person name="Dugue R."/>
            <person name="Lampietro C."/>
            <person name="Louis A."/>
            <person name="Herpin A."/>
            <person name="Echchiki A."/>
            <person name="Berthelot C."/>
            <person name="Parey E."/>
            <person name="Roest-Crollius H."/>
            <person name="Braasch I."/>
            <person name="Postlethwait J.H."/>
            <person name="Bobe J."/>
            <person name="Montfort J."/>
            <person name="Bouchez O."/>
            <person name="Begum T."/>
            <person name="Schartl M."/>
            <person name="Gustiano R."/>
            <person name="Guiguen Y."/>
        </authorList>
    </citation>
    <scope>NUCLEOTIDE SEQUENCE</scope>
    <source>
        <strain evidence="1">Pdj_M5554</strain>
    </source>
</reference>
<evidence type="ECO:0000313" key="1">
    <source>
        <dbReference type="EMBL" id="MCJ8743199.1"/>
    </source>
</evidence>
<protein>
    <submittedName>
        <fullName evidence="1">Uncharacterized protein</fullName>
    </submittedName>
</protein>
<dbReference type="Proteomes" id="UP000830395">
    <property type="component" value="Chromosome 18"/>
</dbReference>
<comment type="caution">
    <text evidence="1">The sequence shown here is derived from an EMBL/GenBank/DDBJ whole genome shotgun (WGS) entry which is preliminary data.</text>
</comment>
<dbReference type="EMBL" id="CM040992">
    <property type="protein sequence ID" value="MCJ8743199.1"/>
    <property type="molecule type" value="Genomic_DNA"/>
</dbReference>
<organism evidence="1 2">
    <name type="scientific">Pangasius djambal</name>
    <dbReference type="NCBI Taxonomy" id="1691987"/>
    <lineage>
        <taxon>Eukaryota</taxon>
        <taxon>Metazoa</taxon>
        <taxon>Chordata</taxon>
        <taxon>Craniata</taxon>
        <taxon>Vertebrata</taxon>
        <taxon>Euteleostomi</taxon>
        <taxon>Actinopterygii</taxon>
        <taxon>Neopterygii</taxon>
        <taxon>Teleostei</taxon>
        <taxon>Ostariophysi</taxon>
        <taxon>Siluriformes</taxon>
        <taxon>Pangasiidae</taxon>
        <taxon>Pangasius</taxon>
    </lineage>
</organism>
<sequence>MKKAIFFPGGIKVSFRRGPSGHLRRDPSEEARRIKDSPSLQDKSTPQREDVVRNSARSVVLQRGGDVSDKQEVLGEYILQFGKYKGKSFRWLLENDIGYTLYLSSKVEEEERAGQFNPEGPCKDSLLSFLEYSRSFKEIEDLRRYLSERPDPVPVLSEDDNVVGFGARAQDTWRKIWNTRADGYAAFIMGKSCVPGIMEEDEELEKMMLSLSPPKCPTQQILPQPPSRPHAVCHPHTPPPPVPGTSSQCKSPASLPRVPPSAVQSVPAEHAPVPSTQTAVPVSSDMQDISRWNCSCHQKIWMKTEMEALGLWPGSRPVRHPMNMVSLWRYPPQPELVETNTGLPSPKYFQLHPFFIWKPEHSIMQRLRNNYILPCLYSCPNPQVVSSGVGRPRVILGTSGQYYILSSRLCCKACKKYWFADKPQWLDMLPKRFCNVLPAFLTHKKAICKTVMDELRRSGKSPNDMANQLSEVLHLKYERAHLAYLLSVQNIRDAEAGLYGQMTITGALRKDDTPAPFGGYEDTDGWHGVSVTAHYLVECLLQEHQRQEAALTQVLQGTFGQVFRSDHTRKVARKVTLASGTMSSYAVMNENWMILSWVMLQSESEQSLESMYCALASRYSAAGIPKAKYQWVDRDCCAAFRVMDPAPYEHLQWDAWRTTEAIVAEVTAGNLRNLCASCLKYNEDIIVKLDLFHCMRRFTRECVSEHHPLYSSFCHFLSAAFSVVDQSDLEKLRNAYRFCGIEPANPTKQHIREHCRTKVPHPRELVQRVEEVLQHFHLAKDPNNILLFKPSMLKIWWIQRVHILRGCLSDPEVEEGILYRHGGTLQLNHVKGEGAAVPIWIPVRGTSQQEGFHFHQAQWEWLDDSSSAETPLAAEPETTPQIVLFHRFSTPSPVTVKEQRSEDFLSDAEPLNTPPLPIAASPRAARTGPIKTGGRVFVLDHNRWTDPMRNAIDGLLAKHHGSKDLLKRVDADYAAMVQSACTDPNSLLHSTTKQHINRYIKHLAKKTPTNASLNTSPEKLLETQQLWKRLHSGSETISVPVTMLPPAPFNPPAKSDPEDVPLTQVAVEKMVKDILEKHQAALQQQQQTQKKQIRSCLACGQPKSRYLGDGSSVHFFYQAGEVKYFYCSKKVFDTYSAEGLTNPRMPFEDFADTSFFQRELEASKQRGAERKRVIEERGKRKSLVEHPSGRLCRFCHQPLKQGPNSPHIHTGFPGVAGKYIYCPAKVLSLYQAQGMNAQMTWTEFQQSPFYEAERQRWIVEKKK</sequence>
<keyword evidence="2" id="KW-1185">Reference proteome</keyword>
<evidence type="ECO:0000313" key="2">
    <source>
        <dbReference type="Proteomes" id="UP000830395"/>
    </source>
</evidence>
<gene>
    <name evidence="1" type="ORF">PDJAM_G00091050</name>
</gene>
<proteinExistence type="predicted"/>
<accession>A0ACC5Z5C1</accession>
<name>A0ACC5Z5C1_9TELE</name>